<feature type="domain" description="DNA polymerase epsilon subunit B N-terminal" evidence="8">
    <location>
        <begin position="4"/>
        <end position="75"/>
    </location>
</feature>
<evidence type="ECO:0000256" key="1">
    <source>
        <dbReference type="ARBA" id="ARBA00004123"/>
    </source>
</evidence>
<evidence type="ECO:0000313" key="9">
    <source>
        <dbReference type="EMBL" id="CAG6669973.1"/>
    </source>
</evidence>
<comment type="function">
    <text evidence="6">Participates in DNA repair and in chromosomal DNA replication.</text>
</comment>
<dbReference type="EMBL" id="HBUF01353716">
    <property type="protein sequence ID" value="CAG6715905.1"/>
    <property type="molecule type" value="Transcribed_RNA"/>
</dbReference>
<dbReference type="Pfam" id="PF12213">
    <property type="entry name" value="Dpoe2NT"/>
    <property type="match status" value="1"/>
</dbReference>
<feature type="domain" description="DNA polymerase alpha/delta/epsilon subunit B" evidence="7">
    <location>
        <begin position="281"/>
        <end position="476"/>
    </location>
</feature>
<dbReference type="EMBL" id="HBUF01353717">
    <property type="protein sequence ID" value="CAG6715906.1"/>
    <property type="molecule type" value="Transcribed_RNA"/>
</dbReference>
<dbReference type="InterPro" id="IPR016266">
    <property type="entry name" value="POLE2"/>
</dbReference>
<protein>
    <recommendedName>
        <fullName evidence="6">DNA polymerase epsilon subunit</fullName>
    </recommendedName>
    <alternativeName>
        <fullName evidence="6">DNA polymerase II subunit 2</fullName>
    </alternativeName>
</protein>
<dbReference type="EMBL" id="HBUF01222358">
    <property type="protein sequence ID" value="CAG6669970.1"/>
    <property type="molecule type" value="Transcribed_RNA"/>
</dbReference>
<evidence type="ECO:0000256" key="4">
    <source>
        <dbReference type="ARBA" id="ARBA00023125"/>
    </source>
</evidence>
<dbReference type="InterPro" id="IPR024639">
    <property type="entry name" value="DNA_pol_e_bsu_N"/>
</dbReference>
<dbReference type="InterPro" id="IPR007185">
    <property type="entry name" value="DNA_pol_a/d/e_bsu"/>
</dbReference>
<evidence type="ECO:0000259" key="8">
    <source>
        <dbReference type="Pfam" id="PF12213"/>
    </source>
</evidence>
<dbReference type="PANTHER" id="PTHR12708:SF0">
    <property type="entry name" value="DNA POLYMERASE EPSILON SUBUNIT 2"/>
    <property type="match status" value="1"/>
</dbReference>
<dbReference type="GO" id="GO:0008622">
    <property type="term" value="C:epsilon DNA polymerase complex"/>
    <property type="evidence" value="ECO:0007669"/>
    <property type="project" value="UniProtKB-UniRule"/>
</dbReference>
<keyword evidence="5 6" id="KW-0539">Nucleus</keyword>
<dbReference type="AlphaFoldDB" id="A0A8D8WRL7"/>
<dbReference type="GO" id="GO:0042276">
    <property type="term" value="P:error-prone translesion synthesis"/>
    <property type="evidence" value="ECO:0007669"/>
    <property type="project" value="TreeGrafter"/>
</dbReference>
<comment type="subcellular location">
    <subcellularLocation>
        <location evidence="1 6">Nucleus</location>
    </subcellularLocation>
</comment>
<comment type="similarity">
    <text evidence="2 6">Belongs to the DNA polymerase epsilon subunit B family.</text>
</comment>
<dbReference type="EMBL" id="HBUF01563178">
    <property type="protein sequence ID" value="CAG6763346.1"/>
    <property type="molecule type" value="Transcribed_RNA"/>
</dbReference>
<reference evidence="9" key="1">
    <citation type="submission" date="2021-05" db="EMBL/GenBank/DDBJ databases">
        <authorList>
            <person name="Alioto T."/>
            <person name="Alioto T."/>
            <person name="Gomez Garrido J."/>
        </authorList>
    </citation>
    <scope>NUCLEOTIDE SEQUENCE</scope>
</reference>
<evidence type="ECO:0000259" key="7">
    <source>
        <dbReference type="Pfam" id="PF04042"/>
    </source>
</evidence>
<sequence>MSESQKFRKFVTQSFKLNGFSLTAEALSFIVQQLEPIPTYERDSWLDKLVDQIHKQTIGSPFVEKKHIEEALKECCRTEINSEEQIFTVISAFDIPQFTYDADAKKFKPVEKPERKLCADPNAKSKLFRERYNIIRQRTLRHSLFNNINPNATDGFKLDWIEYLNSLTNVKHRTVVLGMISQLKENKYFLEDPSGIVQLDMSQTSYHAGLFTENCIVLAEGYYQDQILHVEALGFPPPEASKTSRLYFGNQNIWGGPSSVSLKSVSRMVKMEESNESAMLVVLSDVHLDNAKVMDRLQKLFAGFRQCPPTAIILMGEFLSIQYGSKHSHVLKEKLATLGMLIADHPYLSETHFVIVPAQNDSPHVNVLPRPSLPKFIAREFQSFVPNSTMATNPCRIQYCSQEILVVREELLSKMCRNCIHFPEEGDIAKHFIRTLVSQGSLMSLPLNLCPVYWSQVGALSLYPLPDLVILGDQLNAYSITNTDCLFINPGSFVKQDFGFKVYIPASRQVEDSQIPDDEF</sequence>
<evidence type="ECO:0000256" key="2">
    <source>
        <dbReference type="ARBA" id="ARBA00009560"/>
    </source>
</evidence>
<dbReference type="GO" id="GO:0003677">
    <property type="term" value="F:DNA binding"/>
    <property type="evidence" value="ECO:0007669"/>
    <property type="project" value="UniProtKB-UniRule"/>
</dbReference>
<dbReference type="EMBL" id="HBUF01222360">
    <property type="protein sequence ID" value="CAG6669973.1"/>
    <property type="molecule type" value="Transcribed_RNA"/>
</dbReference>
<dbReference type="Gene3D" id="3.60.21.60">
    <property type="match status" value="1"/>
</dbReference>
<keyword evidence="4 6" id="KW-0238">DNA-binding</keyword>
<dbReference type="Pfam" id="PF04042">
    <property type="entry name" value="DNA_pol_E_B"/>
    <property type="match status" value="1"/>
</dbReference>
<dbReference type="PANTHER" id="PTHR12708">
    <property type="entry name" value="DNA POLYMERASE EPSILON SUBUNIT B"/>
    <property type="match status" value="1"/>
</dbReference>
<evidence type="ECO:0000256" key="3">
    <source>
        <dbReference type="ARBA" id="ARBA00022705"/>
    </source>
</evidence>
<evidence type="ECO:0000256" key="5">
    <source>
        <dbReference type="ARBA" id="ARBA00023242"/>
    </source>
</evidence>
<dbReference type="Gene3D" id="1.10.8.60">
    <property type="match status" value="1"/>
</dbReference>
<organism evidence="9">
    <name type="scientific">Cacopsylla melanoneura</name>
    <dbReference type="NCBI Taxonomy" id="428564"/>
    <lineage>
        <taxon>Eukaryota</taxon>
        <taxon>Metazoa</taxon>
        <taxon>Ecdysozoa</taxon>
        <taxon>Arthropoda</taxon>
        <taxon>Hexapoda</taxon>
        <taxon>Insecta</taxon>
        <taxon>Pterygota</taxon>
        <taxon>Neoptera</taxon>
        <taxon>Paraneoptera</taxon>
        <taxon>Hemiptera</taxon>
        <taxon>Sternorrhyncha</taxon>
        <taxon>Psylloidea</taxon>
        <taxon>Psyllidae</taxon>
        <taxon>Psyllinae</taxon>
        <taxon>Cacopsylla</taxon>
    </lineage>
</organism>
<dbReference type="GO" id="GO:0006261">
    <property type="term" value="P:DNA-templated DNA replication"/>
    <property type="evidence" value="ECO:0007669"/>
    <property type="project" value="InterPro"/>
</dbReference>
<name>A0A8D8WRL7_9HEMI</name>
<proteinExistence type="inferred from homology"/>
<keyword evidence="3 6" id="KW-0235">DNA replication</keyword>
<evidence type="ECO:0000256" key="6">
    <source>
        <dbReference type="PIRNR" id="PIRNR000799"/>
    </source>
</evidence>
<dbReference type="PIRSF" id="PIRSF000799">
    <property type="entry name" value="DNA_pol_eps_2"/>
    <property type="match status" value="1"/>
</dbReference>
<dbReference type="EMBL" id="HBUF01032471">
    <property type="protein sequence ID" value="CAG6615291.1"/>
    <property type="molecule type" value="Transcribed_RNA"/>
</dbReference>
<accession>A0A8D8WRL7</accession>
<dbReference type="EMBL" id="HBUF01032472">
    <property type="protein sequence ID" value="CAG6615293.1"/>
    <property type="molecule type" value="Transcribed_RNA"/>
</dbReference>